<dbReference type="InterPro" id="IPR025110">
    <property type="entry name" value="AMP-bd_C"/>
</dbReference>
<dbReference type="Pfam" id="PF00501">
    <property type="entry name" value="AMP-binding"/>
    <property type="match status" value="1"/>
</dbReference>
<dbReference type="InterPro" id="IPR020806">
    <property type="entry name" value="PKS_PP-bd"/>
</dbReference>
<dbReference type="Pfam" id="PF13193">
    <property type="entry name" value="AMP-binding_C"/>
    <property type="match status" value="1"/>
</dbReference>
<dbReference type="PANTHER" id="PTHR45527:SF1">
    <property type="entry name" value="FATTY ACID SYNTHASE"/>
    <property type="match status" value="1"/>
</dbReference>
<dbReference type="PROSITE" id="PS50075">
    <property type="entry name" value="CARRIER"/>
    <property type="match status" value="1"/>
</dbReference>
<comment type="cofactor">
    <cofactor evidence="1">
        <name>pantetheine 4'-phosphate</name>
        <dbReference type="ChEBI" id="CHEBI:47942"/>
    </cofactor>
</comment>
<dbReference type="EMBL" id="BSQG01000004">
    <property type="protein sequence ID" value="GLU48689.1"/>
    <property type="molecule type" value="Genomic_DNA"/>
</dbReference>
<evidence type="ECO:0000313" key="6">
    <source>
        <dbReference type="Proteomes" id="UP001165092"/>
    </source>
</evidence>
<comment type="caution">
    <text evidence="5">The sequence shown here is derived from an EMBL/GenBank/DDBJ whole genome shotgun (WGS) entry which is preliminary data.</text>
</comment>
<dbReference type="GO" id="GO:0031177">
    <property type="term" value="F:phosphopantetheine binding"/>
    <property type="evidence" value="ECO:0007669"/>
    <property type="project" value="InterPro"/>
</dbReference>
<dbReference type="SMART" id="SM00823">
    <property type="entry name" value="PKS_PP"/>
    <property type="match status" value="1"/>
</dbReference>
<dbReference type="Gene3D" id="3.40.50.980">
    <property type="match status" value="2"/>
</dbReference>
<keyword evidence="2" id="KW-0596">Phosphopantetheine</keyword>
<dbReference type="InterPro" id="IPR006162">
    <property type="entry name" value="Ppantetheine_attach_site"/>
</dbReference>
<dbReference type="RefSeq" id="WP_285760147.1">
    <property type="nucleotide sequence ID" value="NZ_BSQG01000004.1"/>
</dbReference>
<dbReference type="Proteomes" id="UP001165092">
    <property type="component" value="Unassembled WGS sequence"/>
</dbReference>
<dbReference type="InterPro" id="IPR001242">
    <property type="entry name" value="Condensation_dom"/>
</dbReference>
<dbReference type="GO" id="GO:0044550">
    <property type="term" value="P:secondary metabolite biosynthetic process"/>
    <property type="evidence" value="ECO:0007669"/>
    <property type="project" value="TreeGrafter"/>
</dbReference>
<evidence type="ECO:0000259" key="4">
    <source>
        <dbReference type="PROSITE" id="PS50075"/>
    </source>
</evidence>
<dbReference type="InterPro" id="IPR045851">
    <property type="entry name" value="AMP-bd_C_sf"/>
</dbReference>
<dbReference type="CDD" id="cd19531">
    <property type="entry name" value="LCL_NRPS-like"/>
    <property type="match status" value="1"/>
</dbReference>
<reference evidence="5" key="1">
    <citation type="submission" date="2023-02" db="EMBL/GenBank/DDBJ databases">
        <title>Nocardiopsis ansamitocini NBRC 112285.</title>
        <authorList>
            <person name="Ichikawa N."/>
            <person name="Sato H."/>
            <person name="Tonouchi N."/>
        </authorList>
    </citation>
    <scope>NUCLEOTIDE SEQUENCE</scope>
    <source>
        <strain evidence="5">NBRC 112285</strain>
    </source>
</reference>
<dbReference type="InterPro" id="IPR036736">
    <property type="entry name" value="ACP-like_sf"/>
</dbReference>
<dbReference type="GO" id="GO:0072330">
    <property type="term" value="P:monocarboxylic acid biosynthetic process"/>
    <property type="evidence" value="ECO:0007669"/>
    <property type="project" value="UniProtKB-ARBA"/>
</dbReference>
<protein>
    <submittedName>
        <fullName evidence="5">Non-ribosomal peptide synthetase</fullName>
    </submittedName>
</protein>
<evidence type="ECO:0000313" key="5">
    <source>
        <dbReference type="EMBL" id="GLU48689.1"/>
    </source>
</evidence>
<dbReference type="InterPro" id="IPR009081">
    <property type="entry name" value="PP-bd_ACP"/>
</dbReference>
<dbReference type="GO" id="GO:0005737">
    <property type="term" value="C:cytoplasm"/>
    <property type="evidence" value="ECO:0007669"/>
    <property type="project" value="TreeGrafter"/>
</dbReference>
<organism evidence="5 6">
    <name type="scientific">Nocardiopsis ansamitocini</name>
    <dbReference type="NCBI Taxonomy" id="1670832"/>
    <lineage>
        <taxon>Bacteria</taxon>
        <taxon>Bacillati</taxon>
        <taxon>Actinomycetota</taxon>
        <taxon>Actinomycetes</taxon>
        <taxon>Streptosporangiales</taxon>
        <taxon>Nocardiopsidaceae</taxon>
        <taxon>Nocardiopsis</taxon>
    </lineage>
</organism>
<feature type="domain" description="Carrier" evidence="4">
    <location>
        <begin position="1013"/>
        <end position="1088"/>
    </location>
</feature>
<dbReference type="PROSITE" id="PS00455">
    <property type="entry name" value="AMP_BINDING"/>
    <property type="match status" value="1"/>
</dbReference>
<dbReference type="Gene3D" id="3.40.50.1820">
    <property type="entry name" value="alpha/beta hydrolase"/>
    <property type="match status" value="1"/>
</dbReference>
<dbReference type="Gene3D" id="2.30.38.10">
    <property type="entry name" value="Luciferase, Domain 3"/>
    <property type="match status" value="1"/>
</dbReference>
<accession>A0A9W6P742</accession>
<dbReference type="AlphaFoldDB" id="A0A9W6P742"/>
<dbReference type="SUPFAM" id="SSF56801">
    <property type="entry name" value="Acetyl-CoA synthetase-like"/>
    <property type="match status" value="1"/>
</dbReference>
<dbReference type="GO" id="GO:0003824">
    <property type="term" value="F:catalytic activity"/>
    <property type="evidence" value="ECO:0007669"/>
    <property type="project" value="InterPro"/>
</dbReference>
<dbReference type="PANTHER" id="PTHR45527">
    <property type="entry name" value="NONRIBOSOMAL PEPTIDE SYNTHETASE"/>
    <property type="match status" value="1"/>
</dbReference>
<dbReference type="FunFam" id="2.30.38.10:FF:000001">
    <property type="entry name" value="Non-ribosomal peptide synthetase PvdI"/>
    <property type="match status" value="1"/>
</dbReference>
<dbReference type="Pfam" id="PF00550">
    <property type="entry name" value="PP-binding"/>
    <property type="match status" value="1"/>
</dbReference>
<keyword evidence="6" id="KW-1185">Reference proteome</keyword>
<dbReference type="Gene3D" id="3.30.300.30">
    <property type="match status" value="1"/>
</dbReference>
<keyword evidence="3" id="KW-0597">Phosphoprotein</keyword>
<dbReference type="InterPro" id="IPR020845">
    <property type="entry name" value="AMP-binding_CS"/>
</dbReference>
<sequence length="1123" mass="122038">MTDDLNPAALRRAVEELSPEKRALLSSRLADRQTAGTTMRALPRGTGVQRFPASPGQERLYFLHQLAPAAPVHLLPFMVRLTGKLRPEALALAWDTMVERHEILRTGFEVDPREGLTQAVRPAGSVELELTTREIDADEVESRVAALVTEPFDLSSAPLARATLWRLRGRDDEWVLALCVHHIIVDGWSIGVLVDELVQAYTAVVTGSPSPLRPLPVQYADFAHWQRNWLSSDSAREQLDYWHGALAGTSRLLLPTDRPRDAGQATIGEAVPFRLDRELTAKLEALARSEQSTVFMVLLTALCSVLGRWADQDDMVVATPVAGRPTPEVERLVGFFVNTVPIRVELGTAVSFRDLLRRTRASCLASYEHQDIPVERIVQKVDGERHGGRSTLFNVMLALRNVPIGTIDLPEVEAEVIDFPPTSTDFDLTLELAPDGTDGLRGWLVYSANLFDPATVERIAAGVRETLSAAAASPDSTLSGLPVVSPEEHALLVEEFSGRTASPLTSRPLLAWFDDHVTASPAAPAVTAGGETLTFAELDERADRLAHWLRRTGVGVEDKVGVCLNRDLNLIVSLVAVLKIGAVFVPLEADQPRERIAMIVADACPGLVLTTSSIDAELDLATRTIRLDEVDLGTGRVDLSGVAVAGLNAAYVLYTSGSTGVPKGVVITREGLANRVHGMCAEFGFNRDDKVLHRTPLSADTAMWELLVPLFCGGELVMAEKGRHVETPYLYDTMSLHGITTCFFVPSALRLVLASPGFDSAARTLRLLICAGEELPAELSERVIALAPHTKLINSYGPTEATINVAEHWVTTPVPTPVPIGRPVPGADLYVLDDSMRVRPIGVPGDLVAGGAQLARGYLARPARTAEAYVPHPFRPGERLYRTGDRARWRTDGALEFLGRVDNQVKVRGYRVELGEVEATLRGHEDVVEAVVLPQTDSRSELRLMAYLTARDGLLPSAASLRTHMAKFLPSPMIPSVFVTVDSFPLTGYGKVDRGALSTTAAKVQPTEAARVTPSDALQEVLAAIWSRVLDVPRVGVRDDFFTLGGHSLLATLVVAQIRDLFRLELPMRFFVDAPSIAELAELLRSHGARQGVDVDRVAALILTVERMAPADVESALTDPTAP</sequence>
<dbReference type="FunFam" id="1.10.1200.10:FF:000016">
    <property type="entry name" value="Non-ribosomal peptide synthase"/>
    <property type="match status" value="1"/>
</dbReference>
<dbReference type="InterPro" id="IPR010071">
    <property type="entry name" value="AA_adenyl_dom"/>
</dbReference>
<dbReference type="PROSITE" id="PS00012">
    <property type="entry name" value="PHOSPHOPANTETHEINE"/>
    <property type="match status" value="1"/>
</dbReference>
<dbReference type="Gene3D" id="3.30.559.10">
    <property type="entry name" value="Chloramphenicol acetyltransferase-like domain"/>
    <property type="match status" value="1"/>
</dbReference>
<evidence type="ECO:0000256" key="1">
    <source>
        <dbReference type="ARBA" id="ARBA00001957"/>
    </source>
</evidence>
<dbReference type="GO" id="GO:0008610">
    <property type="term" value="P:lipid biosynthetic process"/>
    <property type="evidence" value="ECO:0007669"/>
    <property type="project" value="UniProtKB-ARBA"/>
</dbReference>
<proteinExistence type="predicted"/>
<dbReference type="NCBIfam" id="TIGR01733">
    <property type="entry name" value="AA-adenyl-dom"/>
    <property type="match status" value="1"/>
</dbReference>
<dbReference type="Pfam" id="PF00668">
    <property type="entry name" value="Condensation"/>
    <property type="match status" value="1"/>
</dbReference>
<dbReference type="InterPro" id="IPR000873">
    <property type="entry name" value="AMP-dep_synth/lig_dom"/>
</dbReference>
<dbReference type="InterPro" id="IPR023213">
    <property type="entry name" value="CAT-like_dom_sf"/>
</dbReference>
<dbReference type="SUPFAM" id="SSF47336">
    <property type="entry name" value="ACP-like"/>
    <property type="match status" value="1"/>
</dbReference>
<dbReference type="GO" id="GO:0043041">
    <property type="term" value="P:amino acid activation for nonribosomal peptide biosynthetic process"/>
    <property type="evidence" value="ECO:0007669"/>
    <property type="project" value="TreeGrafter"/>
</dbReference>
<gene>
    <name evidence="5" type="ORF">Nans01_30400</name>
</gene>
<dbReference type="SUPFAM" id="SSF52777">
    <property type="entry name" value="CoA-dependent acyltransferases"/>
    <property type="match status" value="2"/>
</dbReference>
<evidence type="ECO:0000256" key="2">
    <source>
        <dbReference type="ARBA" id="ARBA00022450"/>
    </source>
</evidence>
<name>A0A9W6P742_9ACTN</name>
<dbReference type="InterPro" id="IPR029058">
    <property type="entry name" value="AB_hydrolase_fold"/>
</dbReference>
<dbReference type="Gene3D" id="3.30.559.30">
    <property type="entry name" value="Nonribosomal peptide synthetase, condensation domain"/>
    <property type="match status" value="1"/>
</dbReference>
<evidence type="ECO:0000256" key="3">
    <source>
        <dbReference type="ARBA" id="ARBA00022553"/>
    </source>
</evidence>
<dbReference type="FunFam" id="3.40.50.980:FF:000001">
    <property type="entry name" value="Non-ribosomal peptide synthetase"/>
    <property type="match status" value="1"/>
</dbReference>